<dbReference type="InterPro" id="IPR036414">
    <property type="entry name" value="YaeB_N_sf"/>
</dbReference>
<evidence type="ECO:0000313" key="5">
    <source>
        <dbReference type="Proteomes" id="UP000001441"/>
    </source>
</evidence>
<evidence type="ECO:0000256" key="2">
    <source>
        <dbReference type="ARBA" id="ARBA00033753"/>
    </source>
</evidence>
<dbReference type="KEGG" id="alv:Alvin_3236"/>
<gene>
    <name evidence="4" type="ordered locus">Alvin_3236</name>
</gene>
<accession>D3RWB6</accession>
<dbReference type="InterPro" id="IPR023370">
    <property type="entry name" value="TrmO-like_N"/>
</dbReference>
<reference evidence="4 5" key="1">
    <citation type="journal article" date="2011" name="Stand. Genomic Sci.">
        <title>Complete genome sequence of Allochromatium vinosum DSM 180(T).</title>
        <authorList>
            <person name="Weissgerber T."/>
            <person name="Zigann R."/>
            <person name="Bruce D."/>
            <person name="Chang Y.J."/>
            <person name="Detter J.C."/>
            <person name="Han C."/>
            <person name="Hauser L."/>
            <person name="Jeffries C.D."/>
            <person name="Land M."/>
            <person name="Munk A.C."/>
            <person name="Tapia R."/>
            <person name="Dahl C."/>
        </authorList>
    </citation>
    <scope>NUCLEOTIDE SEQUENCE [LARGE SCALE GENOMIC DNA]</scope>
    <source>
        <strain evidence="5">ATCC 17899 / DSM 180 / NBRC 103801 / NCIMB 10441 / D</strain>
        <plasmid evidence="5">Plasmid pALVIN01</plasmid>
    </source>
</reference>
<sequence>MSRFEPMRRWVKRLVLGLMMVPLVWPLRLMGEPTESDRPPYQVTPIGRVRVIDGRPHLDIDPRYQPALLGLESGARIWVLYWLDRNDAPEPRSRLQVHPRGNPANPLQGVFATRAPLRPNPIGLSQCRILAIEGASITVDRLDAWNETPILDIKPVLADE</sequence>
<evidence type="ECO:0000256" key="1">
    <source>
        <dbReference type="ARBA" id="ARBA00022691"/>
    </source>
</evidence>
<geneLocation type="plasmid" evidence="4 5">
    <name>pALVIN01</name>
</geneLocation>
<dbReference type="Gene3D" id="2.40.30.70">
    <property type="entry name" value="YaeB-like"/>
    <property type="match status" value="1"/>
</dbReference>
<dbReference type="NCBIfam" id="TIGR00104">
    <property type="entry name" value="tRNA_TsaA"/>
    <property type="match status" value="1"/>
</dbReference>
<keyword evidence="1" id="KW-0949">S-adenosyl-L-methionine</keyword>
<dbReference type="PANTHER" id="PTHR12818:SF0">
    <property type="entry name" value="TRNA (ADENINE(37)-N6)-METHYLTRANSFERASE"/>
    <property type="match status" value="1"/>
</dbReference>
<dbReference type="PROSITE" id="PS01318">
    <property type="entry name" value="TSAA_1"/>
    <property type="match status" value="1"/>
</dbReference>
<keyword evidence="4" id="KW-0614">Plasmid</keyword>
<dbReference type="PROSITE" id="PS51668">
    <property type="entry name" value="TSAA_2"/>
    <property type="match status" value="1"/>
</dbReference>
<dbReference type="EMBL" id="CP001897">
    <property type="protein sequence ID" value="ADC64128.1"/>
    <property type="molecule type" value="Genomic_DNA"/>
</dbReference>
<evidence type="ECO:0000259" key="3">
    <source>
        <dbReference type="PROSITE" id="PS51668"/>
    </source>
</evidence>
<evidence type="ECO:0000313" key="4">
    <source>
        <dbReference type="EMBL" id="ADC64128.1"/>
    </source>
</evidence>
<dbReference type="CDD" id="cd09281">
    <property type="entry name" value="UPF0066"/>
    <property type="match status" value="1"/>
</dbReference>
<comment type="similarity">
    <text evidence="2">Belongs to the tRNA methyltransferase O family.</text>
</comment>
<feature type="domain" description="TsaA-like" evidence="3">
    <location>
        <begin position="43"/>
        <end position="160"/>
    </location>
</feature>
<dbReference type="PANTHER" id="PTHR12818">
    <property type="entry name" value="TRNA (ADENINE(37)-N6)-METHYLTRANSFERASE"/>
    <property type="match status" value="1"/>
</dbReference>
<protein>
    <recommendedName>
        <fullName evidence="3">TsaA-like domain-containing protein</fullName>
    </recommendedName>
</protein>
<dbReference type="InterPro" id="IPR036413">
    <property type="entry name" value="YaeB-like_sf"/>
</dbReference>
<keyword evidence="5" id="KW-1185">Reference proteome</keyword>
<dbReference type="RefSeq" id="WP_012972392.1">
    <property type="nucleotide sequence ID" value="NC_013852.1"/>
</dbReference>
<dbReference type="Pfam" id="PF01980">
    <property type="entry name" value="TrmO_N"/>
    <property type="match status" value="1"/>
</dbReference>
<name>D3RWB6_ALLVD</name>
<dbReference type="InterPro" id="IPR040372">
    <property type="entry name" value="YaeB-like"/>
</dbReference>
<dbReference type="SUPFAM" id="SSF118196">
    <property type="entry name" value="YaeB-like"/>
    <property type="match status" value="1"/>
</dbReference>
<dbReference type="InterPro" id="IPR023368">
    <property type="entry name" value="UPF0066_cons_site"/>
</dbReference>
<dbReference type="AlphaFoldDB" id="D3RWB6"/>
<dbReference type="Proteomes" id="UP000001441">
    <property type="component" value="Plasmid pALVIN01"/>
</dbReference>
<organism evidence="4 5">
    <name type="scientific">Allochromatium vinosum (strain ATCC 17899 / DSM 180 / NBRC 103801 / NCIMB 10441 / D)</name>
    <name type="common">Chromatium vinosum</name>
    <dbReference type="NCBI Taxonomy" id="572477"/>
    <lineage>
        <taxon>Bacteria</taxon>
        <taxon>Pseudomonadati</taxon>
        <taxon>Pseudomonadota</taxon>
        <taxon>Gammaproteobacteria</taxon>
        <taxon>Chromatiales</taxon>
        <taxon>Chromatiaceae</taxon>
        <taxon>Allochromatium</taxon>
    </lineage>
</organism>
<dbReference type="HOGENOM" id="CLU_013458_2_2_6"/>
<proteinExistence type="inferred from homology"/>